<dbReference type="RefSeq" id="WP_127736244.1">
    <property type="nucleotide sequence ID" value="NZ_RZTZ01000001.1"/>
</dbReference>
<dbReference type="Proteomes" id="UP000288024">
    <property type="component" value="Unassembled WGS sequence"/>
</dbReference>
<gene>
    <name evidence="1" type="ORF">EM808_04145</name>
</gene>
<protein>
    <submittedName>
        <fullName evidence="1">Uncharacterized protein</fullName>
    </submittedName>
</protein>
<reference evidence="1 2" key="1">
    <citation type="submission" date="2019-01" db="EMBL/GenBank/DDBJ databases">
        <title>Bacillus sp. M5HDSG1-1, whole genome shotgun sequence.</title>
        <authorList>
            <person name="Tuo L."/>
        </authorList>
    </citation>
    <scope>NUCLEOTIDE SEQUENCE [LARGE SCALE GENOMIC DNA]</scope>
    <source>
        <strain evidence="1 2">M5HDSG1-1</strain>
    </source>
</reference>
<name>A0A437KH78_9BACI</name>
<dbReference type="AlphaFoldDB" id="A0A437KH78"/>
<evidence type="ECO:0000313" key="1">
    <source>
        <dbReference type="EMBL" id="RVT67674.1"/>
    </source>
</evidence>
<accession>A0A437KH78</accession>
<proteinExistence type="predicted"/>
<evidence type="ECO:0000313" key="2">
    <source>
        <dbReference type="Proteomes" id="UP000288024"/>
    </source>
</evidence>
<keyword evidence="2" id="KW-1185">Reference proteome</keyword>
<organism evidence="1 2">
    <name type="scientific">Niallia taxi</name>
    <dbReference type="NCBI Taxonomy" id="2499688"/>
    <lineage>
        <taxon>Bacteria</taxon>
        <taxon>Bacillati</taxon>
        <taxon>Bacillota</taxon>
        <taxon>Bacilli</taxon>
        <taxon>Bacillales</taxon>
        <taxon>Bacillaceae</taxon>
        <taxon>Niallia</taxon>
    </lineage>
</organism>
<dbReference type="EMBL" id="RZTZ01000001">
    <property type="protein sequence ID" value="RVT67674.1"/>
    <property type="molecule type" value="Genomic_DNA"/>
</dbReference>
<sequence length="90" mass="10376">MAYTKAEQETSLVFDNETGEWNVYSTVPKHIRKLMTLGEMKVIETENDRPIAIQGVLKEKQVSMKKERIISEETKEKLRLNGLALHSKTN</sequence>
<comment type="caution">
    <text evidence="1">The sequence shown here is derived from an EMBL/GenBank/DDBJ whole genome shotgun (WGS) entry which is preliminary data.</text>
</comment>